<name>A0ABQ4NGX1_9RHOB</name>
<feature type="domain" description="SPOR" evidence="2">
    <location>
        <begin position="259"/>
        <end position="344"/>
    </location>
</feature>
<dbReference type="InterPro" id="IPR007730">
    <property type="entry name" value="SPOR-like_dom"/>
</dbReference>
<proteinExistence type="predicted"/>
<keyword evidence="4" id="KW-1185">Reference proteome</keyword>
<evidence type="ECO:0000259" key="2">
    <source>
        <dbReference type="PROSITE" id="PS51724"/>
    </source>
</evidence>
<dbReference type="Gene3D" id="3.30.70.1070">
    <property type="entry name" value="Sporulation related repeat"/>
    <property type="match status" value="1"/>
</dbReference>
<organism evidence="3 4">
    <name type="scientific">Jannaschia pagri</name>
    <dbReference type="NCBI Taxonomy" id="2829797"/>
    <lineage>
        <taxon>Bacteria</taxon>
        <taxon>Pseudomonadati</taxon>
        <taxon>Pseudomonadota</taxon>
        <taxon>Alphaproteobacteria</taxon>
        <taxon>Rhodobacterales</taxon>
        <taxon>Roseobacteraceae</taxon>
        <taxon>Jannaschia</taxon>
    </lineage>
</organism>
<evidence type="ECO:0000313" key="3">
    <source>
        <dbReference type="EMBL" id="GIT93449.1"/>
    </source>
</evidence>
<evidence type="ECO:0000256" key="1">
    <source>
        <dbReference type="SAM" id="Phobius"/>
    </source>
</evidence>
<dbReference type="EMBL" id="BPFH01000001">
    <property type="protein sequence ID" value="GIT93449.1"/>
    <property type="molecule type" value="Genomic_DNA"/>
</dbReference>
<sequence>MADLDYYGADYGAEPTSRISDALRNFGLVNWIGAGTSLGLAAALSIWAVDLTFRDMSNVPVIARVDGPMRVAPADPGGTQAPFQGMALSDITSGGAAAPAPEEIVLAPSPVDLSAPTLAERRQAAGLEAAPVADAVTQAQAAPAQAPSAITTPEPLDMAALAEQLAAGQTPLDEIVGASAPATQALPTPDPILTAPQPEVAAAPVFTGPGLARSARPTIRPSARRIAAPATTVAPTEAPAAAPTRQVASLGGVDVDPNSVAPGTRVVQLGAYDSEAAARSEWDRMTGRFGDYMSGKQRLVQKARSGGRDFWRLRVVGFADGSDARRFCSALLAKDAACIPVTMR</sequence>
<feature type="transmembrane region" description="Helical" evidence="1">
    <location>
        <begin position="28"/>
        <end position="49"/>
    </location>
</feature>
<comment type="caution">
    <text evidence="3">The sequence shown here is derived from an EMBL/GenBank/DDBJ whole genome shotgun (WGS) entry which is preliminary data.</text>
</comment>
<reference evidence="3 4" key="1">
    <citation type="submission" date="2021-05" db="EMBL/GenBank/DDBJ databases">
        <title>Bacteria Genome sequencing.</title>
        <authorList>
            <person name="Takabe Y."/>
            <person name="Nakajima Y."/>
            <person name="Suzuki S."/>
            <person name="Shiozaki T."/>
        </authorList>
    </citation>
    <scope>NUCLEOTIDE SEQUENCE [LARGE SCALE GENOMIC DNA]</scope>
    <source>
        <strain evidence="3 4">AI_62</strain>
    </source>
</reference>
<protein>
    <submittedName>
        <fullName evidence="3">Sporulation protein</fullName>
    </submittedName>
</protein>
<keyword evidence="1" id="KW-0812">Transmembrane</keyword>
<dbReference type="Proteomes" id="UP000786693">
    <property type="component" value="Unassembled WGS sequence"/>
</dbReference>
<dbReference type="PROSITE" id="PS51724">
    <property type="entry name" value="SPOR"/>
    <property type="match status" value="1"/>
</dbReference>
<accession>A0ABQ4NGX1</accession>
<evidence type="ECO:0000313" key="4">
    <source>
        <dbReference type="Proteomes" id="UP000786693"/>
    </source>
</evidence>
<dbReference type="InterPro" id="IPR036680">
    <property type="entry name" value="SPOR-like_sf"/>
</dbReference>
<keyword evidence="1" id="KW-1133">Transmembrane helix</keyword>
<dbReference type="Pfam" id="PF05036">
    <property type="entry name" value="SPOR"/>
    <property type="match status" value="1"/>
</dbReference>
<gene>
    <name evidence="3" type="ORF">JANAI62_00720</name>
</gene>
<keyword evidence="1" id="KW-0472">Membrane</keyword>
<dbReference type="RefSeq" id="WP_220746989.1">
    <property type="nucleotide sequence ID" value="NZ_BPFH01000001.1"/>
</dbReference>